<evidence type="ECO:0000259" key="1">
    <source>
        <dbReference type="PROSITE" id="PS50075"/>
    </source>
</evidence>
<evidence type="ECO:0000313" key="3">
    <source>
        <dbReference type="EMBL" id="CUU43266.1"/>
    </source>
</evidence>
<dbReference type="RefSeq" id="WP_055038177.1">
    <property type="nucleotide sequence ID" value="NZ_AP014854.2"/>
</dbReference>
<protein>
    <submittedName>
        <fullName evidence="3">D-alanine--poly(Phosphoribitol) ligase subunit 2</fullName>
    </submittedName>
</protein>
<dbReference type="Pfam" id="PF00550">
    <property type="entry name" value="PP-binding"/>
    <property type="match status" value="1"/>
</dbReference>
<dbReference type="InterPro" id="IPR009081">
    <property type="entry name" value="PP-bd_ACP"/>
</dbReference>
<dbReference type="PROSITE" id="PS50075">
    <property type="entry name" value="CARRIER"/>
    <property type="match status" value="1"/>
</dbReference>
<accession>A0A0H5BB23</accession>
<evidence type="ECO:0000313" key="2">
    <source>
        <dbReference type="EMBL" id="BAR99442.1"/>
    </source>
</evidence>
<dbReference type="AlphaFoldDB" id="A0A0H5BB23"/>
<name>A0A0H5BB23_BLAVI</name>
<gene>
    <name evidence="2" type="ORF">BV133_1849</name>
    <name evidence="3" type="ORF">BVIRIDIS_22840</name>
</gene>
<keyword evidence="3" id="KW-0436">Ligase</keyword>
<dbReference type="Gene3D" id="1.10.1200.10">
    <property type="entry name" value="ACP-like"/>
    <property type="match status" value="1"/>
</dbReference>
<dbReference type="EMBL" id="LN907867">
    <property type="protein sequence ID" value="CUU43266.1"/>
    <property type="molecule type" value="Genomic_DNA"/>
</dbReference>
<dbReference type="SUPFAM" id="SSF47336">
    <property type="entry name" value="ACP-like"/>
    <property type="match status" value="1"/>
</dbReference>
<dbReference type="PATRIC" id="fig|1079.6.peg.2981"/>
<reference evidence="4" key="3">
    <citation type="journal article" date="2016" name="Genome Announc.">
        <title>Revised genome sequence of the purple photosynthetic bacterium Blastochloris viridis.</title>
        <authorList>
            <person name="Liu L.N."/>
            <person name="Faulkner M."/>
            <person name="Liu X."/>
            <person name="Huang F."/>
            <person name="Darby A.C."/>
            <person name="Hall N."/>
        </authorList>
    </citation>
    <scope>NUCLEOTIDE SEQUENCE [LARGE SCALE GENOMIC DNA]</scope>
    <source>
        <strain evidence="4">ATCC 19567 / DSM 133 / F</strain>
    </source>
</reference>
<keyword evidence="4" id="KW-1185">Reference proteome</keyword>
<dbReference type="Proteomes" id="UP000065734">
    <property type="component" value="Chromosome I"/>
</dbReference>
<dbReference type="GO" id="GO:0016874">
    <property type="term" value="F:ligase activity"/>
    <property type="evidence" value="ECO:0007669"/>
    <property type="project" value="UniProtKB-KW"/>
</dbReference>
<sequence length="90" mass="9569">MSIRDSIVVYIEEISSERGFDPASNLFESGVLTSLDVLSLVAFIEETFGLEITGDEIDMASFGTVDGLVNLVTTLQANDAQSAVAARSHA</sequence>
<evidence type="ECO:0000313" key="4">
    <source>
        <dbReference type="Proteomes" id="UP000065734"/>
    </source>
</evidence>
<dbReference type="KEGG" id="bvr:BVIR_2839"/>
<dbReference type="OrthoDB" id="2625323at2"/>
<reference evidence="3" key="2">
    <citation type="submission" date="2015-11" db="EMBL/GenBank/DDBJ databases">
        <authorList>
            <person name="Zhang Y."/>
            <person name="Guo Z."/>
        </authorList>
    </citation>
    <scope>NUCLEOTIDE SEQUENCE</scope>
    <source>
        <strain evidence="3">1</strain>
    </source>
</reference>
<dbReference type="EMBL" id="AP014854">
    <property type="protein sequence ID" value="BAR99442.1"/>
    <property type="molecule type" value="Genomic_DNA"/>
</dbReference>
<organism evidence="3 4">
    <name type="scientific">Blastochloris viridis</name>
    <name type="common">Rhodopseudomonas viridis</name>
    <dbReference type="NCBI Taxonomy" id="1079"/>
    <lineage>
        <taxon>Bacteria</taxon>
        <taxon>Pseudomonadati</taxon>
        <taxon>Pseudomonadota</taxon>
        <taxon>Alphaproteobacteria</taxon>
        <taxon>Hyphomicrobiales</taxon>
        <taxon>Blastochloridaceae</taxon>
        <taxon>Blastochloris</taxon>
    </lineage>
</organism>
<reference evidence="2" key="1">
    <citation type="journal article" date="2015" name="Genome Announc.">
        <title>Complete Genome Sequence of the Bacteriochlorophyll b-Producing Photosynthetic Bacterium Blastochloris viridis.</title>
        <authorList>
            <person name="Tsukatani Y."/>
            <person name="Hirose Y."/>
            <person name="Harada J."/>
            <person name="Misawa N."/>
            <person name="Mori K."/>
            <person name="Inoue K."/>
            <person name="Tamiaki H."/>
        </authorList>
    </citation>
    <scope>NUCLEOTIDE SEQUENCE [LARGE SCALE GENOMIC DNA]</scope>
    <source>
        <strain evidence="2">DSM 133</strain>
    </source>
</reference>
<feature type="domain" description="Carrier" evidence="1">
    <location>
        <begin position="1"/>
        <end position="76"/>
    </location>
</feature>
<proteinExistence type="predicted"/>
<dbReference type="InterPro" id="IPR036736">
    <property type="entry name" value="ACP-like_sf"/>
</dbReference>
<dbReference type="STRING" id="1079.BVIR_2839"/>